<dbReference type="GO" id="GO:0000976">
    <property type="term" value="F:transcription cis-regulatory region binding"/>
    <property type="evidence" value="ECO:0007669"/>
    <property type="project" value="TreeGrafter"/>
</dbReference>
<keyword evidence="2 4" id="KW-0238">DNA-binding</keyword>
<evidence type="ECO:0000313" key="7">
    <source>
        <dbReference type="Proteomes" id="UP000460272"/>
    </source>
</evidence>
<dbReference type="GO" id="GO:0003700">
    <property type="term" value="F:DNA-binding transcription factor activity"/>
    <property type="evidence" value="ECO:0007669"/>
    <property type="project" value="TreeGrafter"/>
</dbReference>
<evidence type="ECO:0000313" key="6">
    <source>
        <dbReference type="EMBL" id="TVZ06565.1"/>
    </source>
</evidence>
<evidence type="ECO:0000256" key="3">
    <source>
        <dbReference type="ARBA" id="ARBA00023163"/>
    </source>
</evidence>
<protein>
    <submittedName>
        <fullName evidence="6">TetR/AcrR family transcriptional regulator</fullName>
    </submittedName>
</protein>
<evidence type="ECO:0000259" key="5">
    <source>
        <dbReference type="PROSITE" id="PS50977"/>
    </source>
</evidence>
<dbReference type="Pfam" id="PF00440">
    <property type="entry name" value="TetR_N"/>
    <property type="match status" value="1"/>
</dbReference>
<gene>
    <name evidence="6" type="ORF">EAS64_03985</name>
</gene>
<dbReference type="InterPro" id="IPR009057">
    <property type="entry name" value="Homeodomain-like_sf"/>
</dbReference>
<dbReference type="OrthoDB" id="3827407at2"/>
<evidence type="ECO:0000256" key="2">
    <source>
        <dbReference type="ARBA" id="ARBA00023125"/>
    </source>
</evidence>
<dbReference type="SUPFAM" id="SSF46689">
    <property type="entry name" value="Homeodomain-like"/>
    <property type="match status" value="1"/>
</dbReference>
<evidence type="ECO:0000256" key="1">
    <source>
        <dbReference type="ARBA" id="ARBA00023015"/>
    </source>
</evidence>
<feature type="DNA-binding region" description="H-T-H motif" evidence="4">
    <location>
        <begin position="39"/>
        <end position="58"/>
    </location>
</feature>
<evidence type="ECO:0000256" key="4">
    <source>
        <dbReference type="PROSITE-ProRule" id="PRU00335"/>
    </source>
</evidence>
<keyword evidence="3" id="KW-0804">Transcription</keyword>
<dbReference type="EMBL" id="RPFW01000001">
    <property type="protein sequence ID" value="TVZ06565.1"/>
    <property type="molecule type" value="Genomic_DNA"/>
</dbReference>
<name>A0A6P2C7U0_9ACTN</name>
<feature type="domain" description="HTH tetR-type" evidence="5">
    <location>
        <begin position="16"/>
        <end position="76"/>
    </location>
</feature>
<accession>A0A6P2C7U0</accession>
<dbReference type="PANTHER" id="PTHR30055">
    <property type="entry name" value="HTH-TYPE TRANSCRIPTIONAL REGULATOR RUTR"/>
    <property type="match status" value="1"/>
</dbReference>
<proteinExistence type="predicted"/>
<dbReference type="PROSITE" id="PS50977">
    <property type="entry name" value="HTH_TETR_2"/>
    <property type="match status" value="1"/>
</dbReference>
<comment type="caution">
    <text evidence="6">The sequence shown here is derived from an EMBL/GenBank/DDBJ whole genome shotgun (WGS) entry which is preliminary data.</text>
</comment>
<reference evidence="6 7" key="1">
    <citation type="submission" date="2018-11" db="EMBL/GenBank/DDBJ databases">
        <title>Trebonia kvetii gen.nov., sp.nov., a novel acidophilic actinobacterium, and proposal of the new actinobacterial family Treboniaceae fam. nov.</title>
        <authorList>
            <person name="Rapoport D."/>
            <person name="Sagova-Mareckova M."/>
            <person name="Sedlacek I."/>
            <person name="Provaznik J."/>
            <person name="Kralova S."/>
            <person name="Pavlinic D."/>
            <person name="Benes V."/>
            <person name="Kopecky J."/>
        </authorList>
    </citation>
    <scope>NUCLEOTIDE SEQUENCE [LARGE SCALE GENOMIC DNA]</scope>
    <source>
        <strain evidence="6 7">15Tr583</strain>
    </source>
</reference>
<dbReference type="PANTHER" id="PTHR30055:SF234">
    <property type="entry name" value="HTH-TYPE TRANSCRIPTIONAL REGULATOR BETI"/>
    <property type="match status" value="1"/>
</dbReference>
<dbReference type="InterPro" id="IPR001647">
    <property type="entry name" value="HTH_TetR"/>
</dbReference>
<dbReference type="AlphaFoldDB" id="A0A6P2C7U0"/>
<dbReference type="Gene3D" id="1.10.357.10">
    <property type="entry name" value="Tetracycline Repressor, domain 2"/>
    <property type="match status" value="1"/>
</dbReference>
<keyword evidence="1" id="KW-0805">Transcription regulation</keyword>
<dbReference type="InterPro" id="IPR050109">
    <property type="entry name" value="HTH-type_TetR-like_transc_reg"/>
</dbReference>
<dbReference type="Proteomes" id="UP000460272">
    <property type="component" value="Unassembled WGS sequence"/>
</dbReference>
<sequence length="103" mass="11239">MVNKTSDRPKLTPKGARTRARIVEEAAALIHERGVAGTTLDDVKAAAEVSGSQMYHYFPDKNDFVQAVIDYQADTIVKHHRKALGNVTCAPSARELPTRGLHG</sequence>
<dbReference type="RefSeq" id="WP_145851318.1">
    <property type="nucleotide sequence ID" value="NZ_RPFW01000001.1"/>
</dbReference>
<organism evidence="6 7">
    <name type="scientific">Trebonia kvetii</name>
    <dbReference type="NCBI Taxonomy" id="2480626"/>
    <lineage>
        <taxon>Bacteria</taxon>
        <taxon>Bacillati</taxon>
        <taxon>Actinomycetota</taxon>
        <taxon>Actinomycetes</taxon>
        <taxon>Streptosporangiales</taxon>
        <taxon>Treboniaceae</taxon>
        <taxon>Trebonia</taxon>
    </lineage>
</organism>
<dbReference type="PRINTS" id="PR00455">
    <property type="entry name" value="HTHTETR"/>
</dbReference>
<keyword evidence="7" id="KW-1185">Reference proteome</keyword>